<dbReference type="GeneID" id="9536054"/>
<gene>
    <name evidence="2" type="ORF">VDBG_07693</name>
</gene>
<proteinExistence type="predicted"/>
<dbReference type="PANTHER" id="PTHR37012">
    <property type="entry name" value="B-ZIP TRANSCRIPTION FACTOR (EUROFUNG)-RELATED"/>
    <property type="match status" value="1"/>
</dbReference>
<dbReference type="SUPFAM" id="SSF57959">
    <property type="entry name" value="Leucine zipper domain"/>
    <property type="match status" value="1"/>
</dbReference>
<dbReference type="InterPro" id="IPR021833">
    <property type="entry name" value="DUF3425"/>
</dbReference>
<dbReference type="RefSeq" id="XP_003002234.1">
    <property type="nucleotide sequence ID" value="XM_003002188.1"/>
</dbReference>
<sequence length="540" mass="60967">MPKRVRTSAEQQTPDEGNQVGSEPEPTTVAARTRSSRRQPPRSFSSTPVQLQVGKSTAMAVELDEGEVSASARKERKRLTDRVAQREHRKRQKQYIEELEAQLSMLKEGGQSDVAQLAARNLQLYDELKQMHALWDEMEQLLLRQRQLRVTSTVNLLSARPDSQIDTQLDRLVAREGGQTTTDEPLQPGQASHYTGSHDGSQSPYADAIPDADPDRDNSDMSQVQDAKGQAMSTAAQHSMFIMPEDQHRDHESSRARDHSHSTVDHSTSTVTSGSHRPSLLSSADDGMEFALATMSNDSWQRAHQQHVPSQTRPFEPTWESWSRSHEDVSGDQLNQRTFVARPYPTNNSFEGGTTPYENQTTMPNPENLSILELLENYVGQCVSPLSLCFPNPSGGPRHHQILPLVTSPNMPQDIKVQAMIERTRVNMQHVRPPKLSDFLFDDPQNTLSLDLKMFLEPLRRARRTSEYLAGYWVLYLLFRWQALQTEEAFLSLPTWLRPTPLQLNVLHPHAADHIAWSVPERTALHTPRISNVAQQPTAP</sequence>
<dbReference type="OMA" id="DACMKHN"/>
<name>C9SS18_VERA1</name>
<feature type="compositionally biased region" description="Low complexity" evidence="1">
    <location>
        <begin position="265"/>
        <end position="276"/>
    </location>
</feature>
<dbReference type="GO" id="GO:0003700">
    <property type="term" value="F:DNA-binding transcription factor activity"/>
    <property type="evidence" value="ECO:0007669"/>
    <property type="project" value="InterPro"/>
</dbReference>
<accession>C9SS18</accession>
<dbReference type="Pfam" id="PF11905">
    <property type="entry name" value="DUF3425"/>
    <property type="match status" value="1"/>
</dbReference>
<dbReference type="InterPro" id="IPR046347">
    <property type="entry name" value="bZIP_sf"/>
</dbReference>
<evidence type="ECO:0000313" key="3">
    <source>
        <dbReference type="Proteomes" id="UP000008698"/>
    </source>
</evidence>
<keyword evidence="3" id="KW-1185">Reference proteome</keyword>
<feature type="compositionally biased region" description="Polar residues" evidence="1">
    <location>
        <begin position="220"/>
        <end position="237"/>
    </location>
</feature>
<reference evidence="3" key="1">
    <citation type="journal article" date="2011" name="PLoS Pathog.">
        <title>Comparative genomics yields insights into niche adaptation of plant vascular wilt pathogens.</title>
        <authorList>
            <person name="Klosterman S.J."/>
            <person name="Subbarao K.V."/>
            <person name="Kang S."/>
            <person name="Veronese P."/>
            <person name="Gold S.E."/>
            <person name="Thomma B.P.H.J."/>
            <person name="Chen Z."/>
            <person name="Henrissat B."/>
            <person name="Lee Y.-H."/>
            <person name="Park J."/>
            <person name="Garcia-Pedrajas M.D."/>
            <person name="Barbara D.J."/>
            <person name="Anchieta A."/>
            <person name="de Jonge R."/>
            <person name="Santhanam P."/>
            <person name="Maruthachalam K."/>
            <person name="Atallah Z."/>
            <person name="Amyotte S.G."/>
            <person name="Paz Z."/>
            <person name="Inderbitzin P."/>
            <person name="Hayes R.J."/>
            <person name="Heiman D.I."/>
            <person name="Young S."/>
            <person name="Zeng Q."/>
            <person name="Engels R."/>
            <person name="Galagan J."/>
            <person name="Cuomo C.A."/>
            <person name="Dobinson K.F."/>
            <person name="Ma L.-J."/>
        </authorList>
    </citation>
    <scope>NUCLEOTIDE SEQUENCE [LARGE SCALE GENOMIC DNA]</scope>
    <source>
        <strain evidence="3">VaMs.102 / ATCC MYA-4576 / FGSC 10136</strain>
    </source>
</reference>
<dbReference type="AlphaFoldDB" id="C9SS18"/>
<dbReference type="eggNOG" id="ENOG502T4S2">
    <property type="taxonomic scope" value="Eukaryota"/>
</dbReference>
<feature type="compositionally biased region" description="Basic and acidic residues" evidence="1">
    <location>
        <begin position="245"/>
        <end position="264"/>
    </location>
</feature>
<dbReference type="KEGG" id="val:VDBG_07693"/>
<feature type="region of interest" description="Disordered" evidence="1">
    <location>
        <begin position="178"/>
        <end position="279"/>
    </location>
</feature>
<feature type="compositionally biased region" description="Polar residues" evidence="1">
    <location>
        <begin position="178"/>
        <end position="203"/>
    </location>
</feature>
<feature type="compositionally biased region" description="Polar residues" evidence="1">
    <location>
        <begin position="8"/>
        <end position="21"/>
    </location>
</feature>
<evidence type="ECO:0000256" key="1">
    <source>
        <dbReference type="SAM" id="MobiDB-lite"/>
    </source>
</evidence>
<dbReference type="Gene3D" id="1.20.5.170">
    <property type="match status" value="1"/>
</dbReference>
<protein>
    <submittedName>
        <fullName evidence="2">Predicted protein</fullName>
    </submittedName>
</protein>
<dbReference type="CDD" id="cd14688">
    <property type="entry name" value="bZIP_YAP"/>
    <property type="match status" value="1"/>
</dbReference>
<dbReference type="HOGENOM" id="CLU_048605_0_0_1"/>
<organism evidence="3">
    <name type="scientific">Verticillium alfalfae (strain VaMs.102 / ATCC MYA-4576 / FGSC 10136)</name>
    <name type="common">Verticillium wilt of alfalfa</name>
    <name type="synonym">Verticillium albo-atrum</name>
    <dbReference type="NCBI Taxonomy" id="526221"/>
    <lineage>
        <taxon>Eukaryota</taxon>
        <taxon>Fungi</taxon>
        <taxon>Dikarya</taxon>
        <taxon>Ascomycota</taxon>
        <taxon>Pezizomycotina</taxon>
        <taxon>Sordariomycetes</taxon>
        <taxon>Hypocreomycetidae</taxon>
        <taxon>Glomerellales</taxon>
        <taxon>Plectosphaerellaceae</taxon>
        <taxon>Verticillium</taxon>
    </lineage>
</organism>
<dbReference type="EMBL" id="DS985223">
    <property type="protein sequence ID" value="EEY21583.1"/>
    <property type="molecule type" value="Genomic_DNA"/>
</dbReference>
<evidence type="ECO:0000313" key="2">
    <source>
        <dbReference type="EMBL" id="EEY21583.1"/>
    </source>
</evidence>
<dbReference type="OrthoDB" id="2985014at2759"/>
<dbReference type="Proteomes" id="UP000008698">
    <property type="component" value="Unassembled WGS sequence"/>
</dbReference>
<feature type="region of interest" description="Disordered" evidence="1">
    <location>
        <begin position="1"/>
        <end position="55"/>
    </location>
</feature>
<dbReference type="PANTHER" id="PTHR37012:SF2">
    <property type="entry name" value="BZIP DOMAIN-CONTAINING PROTEIN-RELATED"/>
    <property type="match status" value="1"/>
</dbReference>